<reference evidence="1 2" key="1">
    <citation type="journal article" date="2012" name="BMC Genomics">
        <title>Genome-guided analysis of physiological and morphological traits of the fermentative acetate oxidizer Thermacetogenium phaeum.</title>
        <authorList>
            <person name="Oehler D."/>
            <person name="Poehlein A."/>
            <person name="Leimbach A."/>
            <person name="Muller N."/>
            <person name="Daniel R."/>
            <person name="Gottschalk G."/>
            <person name="Schink B."/>
        </authorList>
    </citation>
    <scope>NUCLEOTIDE SEQUENCE [LARGE SCALE GENOMIC DNA]</scope>
    <source>
        <strain evidence="2">ATCC BAA-254 / DSM 26808 / PB</strain>
    </source>
</reference>
<dbReference type="RefSeq" id="WP_015050153.1">
    <property type="nucleotide sequence ID" value="NC_018870.1"/>
</dbReference>
<evidence type="ECO:0000313" key="2">
    <source>
        <dbReference type="Proteomes" id="UP000000467"/>
    </source>
</evidence>
<sequence length="78" mass="9220">MIIDDLLLLPLRGLLAIAEKIDDAVRQELEDADYLRSKLLELQLSYELGDIEQEEYEESYRRLVERLQALERETEDNP</sequence>
<dbReference type="InterPro" id="IPR007804">
    <property type="entry name" value="GvpG"/>
</dbReference>
<dbReference type="KEGG" id="tpz:Tph_c10500"/>
<dbReference type="Proteomes" id="UP000000467">
    <property type="component" value="Chromosome"/>
</dbReference>
<dbReference type="Pfam" id="PF05120">
    <property type="entry name" value="GvpG"/>
    <property type="match status" value="1"/>
</dbReference>
<dbReference type="EMBL" id="CP003732">
    <property type="protein sequence ID" value="AFV11272.1"/>
    <property type="molecule type" value="Genomic_DNA"/>
</dbReference>
<name>K4LGV1_THEPS</name>
<organism evidence="1 2">
    <name type="scientific">Thermacetogenium phaeum (strain ATCC BAA-254 / DSM 26808 / PB)</name>
    <dbReference type="NCBI Taxonomy" id="1089553"/>
    <lineage>
        <taxon>Bacteria</taxon>
        <taxon>Bacillati</taxon>
        <taxon>Bacillota</taxon>
        <taxon>Clostridia</taxon>
        <taxon>Thermoanaerobacterales</taxon>
        <taxon>Thermoanaerobacteraceae</taxon>
        <taxon>Thermacetogenium</taxon>
    </lineage>
</organism>
<protein>
    <submittedName>
        <fullName evidence="1">Gas vesicle protein GvpG</fullName>
    </submittedName>
</protein>
<keyword evidence="2" id="KW-1185">Reference proteome</keyword>
<dbReference type="STRING" id="1089553.Tph_c10500"/>
<proteinExistence type="predicted"/>
<accession>K4LGV1</accession>
<dbReference type="HOGENOM" id="CLU_162460_1_0_9"/>
<gene>
    <name evidence="1" type="primary">gvpG</name>
    <name evidence="1" type="ordered locus">Tph_c10500</name>
</gene>
<evidence type="ECO:0000313" key="1">
    <source>
        <dbReference type="EMBL" id="AFV11272.1"/>
    </source>
</evidence>
<dbReference type="AlphaFoldDB" id="K4LGV1"/>